<evidence type="ECO:0000313" key="2">
    <source>
        <dbReference type="Proteomes" id="UP000707535"/>
    </source>
</evidence>
<reference evidence="1" key="1">
    <citation type="journal article" date="2021" name="PeerJ">
        <title>Extensive microbial diversity within the chicken gut microbiome revealed by metagenomics and culture.</title>
        <authorList>
            <person name="Gilroy R."/>
            <person name="Ravi A."/>
            <person name="Getino M."/>
            <person name="Pursley I."/>
            <person name="Horton D.L."/>
            <person name="Alikhan N.F."/>
            <person name="Baker D."/>
            <person name="Gharbi K."/>
            <person name="Hall N."/>
            <person name="Watson M."/>
            <person name="Adriaenssens E.M."/>
            <person name="Foster-Nyarko E."/>
            <person name="Jarju S."/>
            <person name="Secka A."/>
            <person name="Antonio M."/>
            <person name="Oren A."/>
            <person name="Chaudhuri R.R."/>
            <person name="La Ragione R."/>
            <person name="Hildebrand F."/>
            <person name="Pallen M.J."/>
        </authorList>
    </citation>
    <scope>NUCLEOTIDE SEQUENCE</scope>
    <source>
        <strain evidence="1">CHK174-6876</strain>
    </source>
</reference>
<proteinExistence type="predicted"/>
<accession>A0A921JZX0</accession>
<sequence length="98" mass="11592">MIEKQFDNLIVRVNRTNIEIHAERKDIDGVTYRPNPNDLRIFLKENAKKVWKNFQPKEADSWGSDYDEFYDKKTDNSGYLSFRNGLNFESPSDETTLL</sequence>
<comment type="caution">
    <text evidence="1">The sequence shown here is derived from an EMBL/GenBank/DDBJ whole genome shotgun (WGS) entry which is preliminary data.</text>
</comment>
<reference evidence="1" key="2">
    <citation type="submission" date="2021-09" db="EMBL/GenBank/DDBJ databases">
        <authorList>
            <person name="Gilroy R."/>
        </authorList>
    </citation>
    <scope>NUCLEOTIDE SEQUENCE</scope>
    <source>
        <strain evidence="1">CHK174-6876</strain>
    </source>
</reference>
<dbReference type="AlphaFoldDB" id="A0A921JZX0"/>
<protein>
    <submittedName>
        <fullName evidence="1">Uncharacterized protein</fullName>
    </submittedName>
</protein>
<name>A0A921JZX0_9LACO</name>
<evidence type="ECO:0000313" key="1">
    <source>
        <dbReference type="EMBL" id="HJE96338.1"/>
    </source>
</evidence>
<dbReference type="EMBL" id="DYXG01000018">
    <property type="protein sequence ID" value="HJE96338.1"/>
    <property type="molecule type" value="Genomic_DNA"/>
</dbReference>
<organism evidence="1 2">
    <name type="scientific">Ligilactobacillus acidipiscis</name>
    <dbReference type="NCBI Taxonomy" id="89059"/>
    <lineage>
        <taxon>Bacteria</taxon>
        <taxon>Bacillati</taxon>
        <taxon>Bacillota</taxon>
        <taxon>Bacilli</taxon>
        <taxon>Lactobacillales</taxon>
        <taxon>Lactobacillaceae</taxon>
        <taxon>Ligilactobacillus</taxon>
    </lineage>
</organism>
<dbReference type="Proteomes" id="UP000707535">
    <property type="component" value="Unassembled WGS sequence"/>
</dbReference>
<gene>
    <name evidence="1" type="ORF">K8V00_01840</name>
</gene>